<dbReference type="Pfam" id="PF01826">
    <property type="entry name" value="TIL"/>
    <property type="match status" value="8"/>
</dbReference>
<feature type="domain" description="TIL" evidence="4">
    <location>
        <begin position="220"/>
        <end position="274"/>
    </location>
</feature>
<dbReference type="PANTHER" id="PTHR23259:SF70">
    <property type="entry name" value="ACCESSORY GLAND PROTEIN ACP62F-RELATED"/>
    <property type="match status" value="1"/>
</dbReference>
<reference evidence="5" key="1">
    <citation type="submission" date="2020-08" db="EMBL/GenBank/DDBJ databases">
        <title>Multicomponent nature underlies the extraordinary mechanical properties of spider dragline silk.</title>
        <authorList>
            <person name="Kono N."/>
            <person name="Nakamura H."/>
            <person name="Mori M."/>
            <person name="Yoshida Y."/>
            <person name="Ohtoshi R."/>
            <person name="Malay A.D."/>
            <person name="Moran D.A.P."/>
            <person name="Tomita M."/>
            <person name="Numata K."/>
            <person name="Arakawa K."/>
        </authorList>
    </citation>
    <scope>NUCLEOTIDE SEQUENCE</scope>
</reference>
<organism evidence="5 6">
    <name type="scientific">Nephila pilipes</name>
    <name type="common">Giant wood spider</name>
    <name type="synonym">Nephila maculata</name>
    <dbReference type="NCBI Taxonomy" id="299642"/>
    <lineage>
        <taxon>Eukaryota</taxon>
        <taxon>Metazoa</taxon>
        <taxon>Ecdysozoa</taxon>
        <taxon>Arthropoda</taxon>
        <taxon>Chelicerata</taxon>
        <taxon>Arachnida</taxon>
        <taxon>Araneae</taxon>
        <taxon>Araneomorphae</taxon>
        <taxon>Entelegynae</taxon>
        <taxon>Araneoidea</taxon>
        <taxon>Nephilidae</taxon>
        <taxon>Nephila</taxon>
    </lineage>
</organism>
<evidence type="ECO:0000313" key="6">
    <source>
        <dbReference type="Proteomes" id="UP000887013"/>
    </source>
</evidence>
<evidence type="ECO:0000259" key="4">
    <source>
        <dbReference type="Pfam" id="PF01826"/>
    </source>
</evidence>
<dbReference type="Gene3D" id="2.10.25.10">
    <property type="entry name" value="Laminin"/>
    <property type="match status" value="8"/>
</dbReference>
<feature type="domain" description="TIL" evidence="4">
    <location>
        <begin position="336"/>
        <end position="391"/>
    </location>
</feature>
<dbReference type="InterPro" id="IPR002919">
    <property type="entry name" value="TIL_dom"/>
</dbReference>
<protein>
    <submittedName>
        <fullName evidence="5">Zonadhesin</fullName>
    </submittedName>
</protein>
<sequence>MKSSQECNLSCQVTYEPTSVFQEDSSCTSMYPQRLLCKPECGENEIFKECGTACPLTCTNRTQQRPCPAICVKGCFCKEGYVRDARGKCILARFCPVVCGENEEFQECGSNCQPTCANMNTRTTIACIGDLQTCVRGCFCKPGFVRDGRGRCIPRHLCPPVCKENEVYKECGTACPPTCTHRQGQRPCPSGCVKGCFCREGFVRDPTGKCVQPQFCPVVCGENEEFKECGTACPPTCTHRLGRLPCPQSCVRGCFCREGFVRDPTGKCVPPQMCPMVCGENEEFKECGTACPPTCAHPKGQRPCQEKCVRGCFCREGFVRDPSGKCVRPQYCPVVCQENEEYKDCGSVCQRTCDNLGVPITFCPLPCAKGCFCKPGYVRNRDGKCVLPNTCPVVCGLNEEYKECGSACPVNCTNRFQPRLCIAVCVKGCFCKEGYFRDPSGKCILPEFCPVVCKQNEIFQECGPSCQVTCANLGIPATPCTLPCTKGCFCKPGFVRDQHGNCILPNLCPVGKKLRV</sequence>
<accession>A0A8X6TSC2</accession>
<dbReference type="InterPro" id="IPR051368">
    <property type="entry name" value="SerProtInhib-TIL_Domain"/>
</dbReference>
<evidence type="ECO:0000256" key="2">
    <source>
        <dbReference type="ARBA" id="ARBA00022690"/>
    </source>
</evidence>
<keyword evidence="3" id="KW-1015">Disulfide bond</keyword>
<keyword evidence="2" id="KW-0646">Protease inhibitor</keyword>
<evidence type="ECO:0000313" key="5">
    <source>
        <dbReference type="EMBL" id="GFT45329.1"/>
    </source>
</evidence>
<name>A0A8X6TSC2_NEPPI</name>
<feature type="domain" description="TIL" evidence="4">
    <location>
        <begin position="395"/>
        <end position="449"/>
    </location>
</feature>
<feature type="domain" description="TIL" evidence="4">
    <location>
        <begin position="453"/>
        <end position="508"/>
    </location>
</feature>
<feature type="domain" description="TIL" evidence="4">
    <location>
        <begin position="278"/>
        <end position="332"/>
    </location>
</feature>
<gene>
    <name evidence="5" type="primary">Zan_0</name>
    <name evidence="5" type="ORF">NPIL_24801</name>
</gene>
<feature type="domain" description="TIL" evidence="4">
    <location>
        <begin position="41"/>
        <end position="95"/>
    </location>
</feature>
<dbReference type="InterPro" id="IPR036084">
    <property type="entry name" value="Ser_inhib-like_sf"/>
</dbReference>
<feature type="domain" description="TIL" evidence="4">
    <location>
        <begin position="99"/>
        <end position="158"/>
    </location>
</feature>
<comment type="similarity">
    <text evidence="1">Belongs to the serine protease inhibitor-like (TIL domain-containing) family.</text>
</comment>
<proteinExistence type="inferred from homology"/>
<feature type="domain" description="TIL" evidence="4">
    <location>
        <begin position="162"/>
        <end position="216"/>
    </location>
</feature>
<dbReference type="SUPFAM" id="SSF57567">
    <property type="entry name" value="Serine protease inhibitors"/>
    <property type="match status" value="8"/>
</dbReference>
<dbReference type="FunFam" id="2.10.25.10:FF:000055">
    <property type="entry name" value="alpha-tectorin isoform X1"/>
    <property type="match status" value="1"/>
</dbReference>
<dbReference type="GO" id="GO:0030414">
    <property type="term" value="F:peptidase inhibitor activity"/>
    <property type="evidence" value="ECO:0007669"/>
    <property type="project" value="UniProtKB-KW"/>
</dbReference>
<dbReference type="AlphaFoldDB" id="A0A8X6TSC2"/>
<evidence type="ECO:0000256" key="3">
    <source>
        <dbReference type="ARBA" id="ARBA00023157"/>
    </source>
</evidence>
<comment type="caution">
    <text evidence="5">The sequence shown here is derived from an EMBL/GenBank/DDBJ whole genome shotgun (WGS) entry which is preliminary data.</text>
</comment>
<dbReference type="EMBL" id="BMAW01110891">
    <property type="protein sequence ID" value="GFT45329.1"/>
    <property type="molecule type" value="Genomic_DNA"/>
</dbReference>
<dbReference type="PANTHER" id="PTHR23259">
    <property type="entry name" value="RIDDLE"/>
    <property type="match status" value="1"/>
</dbReference>
<keyword evidence="6" id="KW-1185">Reference proteome</keyword>
<dbReference type="CDD" id="cd19941">
    <property type="entry name" value="TIL"/>
    <property type="match status" value="8"/>
</dbReference>
<dbReference type="Proteomes" id="UP000887013">
    <property type="component" value="Unassembled WGS sequence"/>
</dbReference>
<evidence type="ECO:0000256" key="1">
    <source>
        <dbReference type="ARBA" id="ARBA00007611"/>
    </source>
</evidence>
<dbReference type="OrthoDB" id="6406502at2759"/>